<proteinExistence type="predicted"/>
<evidence type="ECO:0000256" key="1">
    <source>
        <dbReference type="SAM" id="Phobius"/>
    </source>
</evidence>
<gene>
    <name evidence="2" type="ORF">FLL45_11410</name>
</gene>
<dbReference type="EMBL" id="VIKR01000002">
    <property type="protein sequence ID" value="TQV75515.1"/>
    <property type="molecule type" value="Genomic_DNA"/>
</dbReference>
<evidence type="ECO:0000313" key="2">
    <source>
        <dbReference type="EMBL" id="TQV75515.1"/>
    </source>
</evidence>
<accession>A0A545TE66</accession>
<feature type="transmembrane region" description="Helical" evidence="1">
    <location>
        <begin position="31"/>
        <end position="52"/>
    </location>
</feature>
<evidence type="ECO:0000313" key="3">
    <source>
        <dbReference type="Proteomes" id="UP000317839"/>
    </source>
</evidence>
<dbReference type="Proteomes" id="UP000317839">
    <property type="component" value="Unassembled WGS sequence"/>
</dbReference>
<protein>
    <submittedName>
        <fullName evidence="2">Uncharacterized protein</fullName>
    </submittedName>
</protein>
<sequence>MNTKGKLTLVAIVATKLLILLYISFSSTMPVFNQLVLMPILILETLGLYGYLYECSLAKPKSQTVRIARRIKRRTNEFEMKPAA</sequence>
<feature type="transmembrane region" description="Helical" evidence="1">
    <location>
        <begin position="7"/>
        <end position="25"/>
    </location>
</feature>
<keyword evidence="1" id="KW-0812">Transmembrane</keyword>
<name>A0A545TE66_9GAMM</name>
<keyword evidence="1" id="KW-1133">Transmembrane helix</keyword>
<keyword evidence="1" id="KW-0472">Membrane</keyword>
<dbReference type="RefSeq" id="WP_142942129.1">
    <property type="nucleotide sequence ID" value="NZ_VIKR01000002.1"/>
</dbReference>
<dbReference type="AlphaFoldDB" id="A0A545TE66"/>
<organism evidence="2 3">
    <name type="scientific">Aliikangiella marina</name>
    <dbReference type="NCBI Taxonomy" id="1712262"/>
    <lineage>
        <taxon>Bacteria</taxon>
        <taxon>Pseudomonadati</taxon>
        <taxon>Pseudomonadota</taxon>
        <taxon>Gammaproteobacteria</taxon>
        <taxon>Oceanospirillales</taxon>
        <taxon>Pleioneaceae</taxon>
        <taxon>Aliikangiella</taxon>
    </lineage>
</organism>
<comment type="caution">
    <text evidence="2">The sequence shown here is derived from an EMBL/GenBank/DDBJ whole genome shotgun (WGS) entry which is preliminary data.</text>
</comment>
<reference evidence="2 3" key="1">
    <citation type="submission" date="2019-06" db="EMBL/GenBank/DDBJ databases">
        <title>Draft genome of Aliikangiella marina GYP-15.</title>
        <authorList>
            <person name="Wang G."/>
        </authorList>
    </citation>
    <scope>NUCLEOTIDE SEQUENCE [LARGE SCALE GENOMIC DNA]</scope>
    <source>
        <strain evidence="2 3">GYP-15</strain>
    </source>
</reference>
<keyword evidence="3" id="KW-1185">Reference proteome</keyword>